<proteinExistence type="predicted"/>
<evidence type="ECO:0000256" key="3">
    <source>
        <dbReference type="ARBA" id="ARBA00022989"/>
    </source>
</evidence>
<feature type="transmembrane region" description="Helical" evidence="5">
    <location>
        <begin position="118"/>
        <end position="138"/>
    </location>
</feature>
<comment type="subcellular location">
    <subcellularLocation>
        <location evidence="1">Membrane</location>
        <topology evidence="1">Multi-pass membrane protein</topology>
    </subcellularLocation>
</comment>
<evidence type="ECO:0000313" key="6">
    <source>
        <dbReference type="EMBL" id="OZI28295.1"/>
    </source>
</evidence>
<name>A0A261RTN0_9BORD</name>
<gene>
    <name evidence="6" type="ORF">CEG14_25095</name>
</gene>
<feature type="transmembrane region" description="Helical" evidence="5">
    <location>
        <begin position="85"/>
        <end position="106"/>
    </location>
</feature>
<evidence type="ECO:0000256" key="5">
    <source>
        <dbReference type="SAM" id="Phobius"/>
    </source>
</evidence>
<keyword evidence="4 5" id="KW-0472">Membrane</keyword>
<evidence type="ECO:0000256" key="2">
    <source>
        <dbReference type="ARBA" id="ARBA00022692"/>
    </source>
</evidence>
<keyword evidence="3 5" id="KW-1133">Transmembrane helix</keyword>
<dbReference type="EMBL" id="NEVL01000007">
    <property type="protein sequence ID" value="OZI28295.1"/>
    <property type="molecule type" value="Genomic_DNA"/>
</dbReference>
<feature type="transmembrane region" description="Helical" evidence="5">
    <location>
        <begin position="57"/>
        <end position="78"/>
    </location>
</feature>
<dbReference type="InterPro" id="IPR032808">
    <property type="entry name" value="DoxX"/>
</dbReference>
<sequence length="152" mass="16381">MLLLGVLIVAAPLSHPARGASLPRLALLLLCAAYIQGGLVKLFDFGGAVAEMQHFGLPLPAVAAALTIVLELGAPALIVWGRQRWLGALALAGFTLAATFMANRFWEAPAEARFMMTNAFFEHIGLVGALLLVAWLDLRARRARNDWRTVHA</sequence>
<protein>
    <submittedName>
        <fullName evidence="6">DoxX family protein</fullName>
    </submittedName>
</protein>
<dbReference type="GO" id="GO:0016020">
    <property type="term" value="C:membrane"/>
    <property type="evidence" value="ECO:0007669"/>
    <property type="project" value="UniProtKB-SubCell"/>
</dbReference>
<evidence type="ECO:0000256" key="1">
    <source>
        <dbReference type="ARBA" id="ARBA00004141"/>
    </source>
</evidence>
<dbReference type="Pfam" id="PF07681">
    <property type="entry name" value="DoxX"/>
    <property type="match status" value="1"/>
</dbReference>
<evidence type="ECO:0000256" key="4">
    <source>
        <dbReference type="ARBA" id="ARBA00023136"/>
    </source>
</evidence>
<accession>A0A261RTN0</accession>
<comment type="caution">
    <text evidence="6">The sequence shown here is derived from an EMBL/GenBank/DDBJ whole genome shotgun (WGS) entry which is preliminary data.</text>
</comment>
<reference evidence="6 7" key="1">
    <citation type="submission" date="2017-05" db="EMBL/GenBank/DDBJ databases">
        <title>Complete and WGS of Bordetella genogroups.</title>
        <authorList>
            <person name="Spilker T."/>
            <person name="LiPuma J."/>
        </authorList>
    </citation>
    <scope>NUCLEOTIDE SEQUENCE [LARGE SCALE GENOMIC DNA]</scope>
    <source>
        <strain evidence="6 7">AU17610</strain>
    </source>
</reference>
<dbReference type="AlphaFoldDB" id="A0A261RTN0"/>
<keyword evidence="2 5" id="KW-0812">Transmembrane</keyword>
<dbReference type="Proteomes" id="UP000217005">
    <property type="component" value="Unassembled WGS sequence"/>
</dbReference>
<evidence type="ECO:0000313" key="7">
    <source>
        <dbReference type="Proteomes" id="UP000217005"/>
    </source>
</evidence>
<organism evidence="6 7">
    <name type="scientific">Bordetella genomosp. 1</name>
    <dbReference type="NCBI Taxonomy" id="1395607"/>
    <lineage>
        <taxon>Bacteria</taxon>
        <taxon>Pseudomonadati</taxon>
        <taxon>Pseudomonadota</taxon>
        <taxon>Betaproteobacteria</taxon>
        <taxon>Burkholderiales</taxon>
        <taxon>Alcaligenaceae</taxon>
        <taxon>Bordetella</taxon>
    </lineage>
</organism>